<gene>
    <name evidence="4" type="primary">mce</name>
    <name evidence="4" type="ORF">J8C06_02395</name>
</gene>
<comment type="similarity">
    <text evidence="1">Belongs to the methylmalonyl-CoA epimerase family.</text>
</comment>
<feature type="domain" description="VOC" evidence="3">
    <location>
        <begin position="2"/>
        <end position="130"/>
    </location>
</feature>
<dbReference type="InterPro" id="IPR029068">
    <property type="entry name" value="Glyas_Bleomycin-R_OHBP_Dase"/>
</dbReference>
<dbReference type="SUPFAM" id="SSF54593">
    <property type="entry name" value="Glyoxalase/Bleomycin resistance protein/Dihydroxybiphenyl dioxygenase"/>
    <property type="match status" value="1"/>
</dbReference>
<dbReference type="CDD" id="cd07249">
    <property type="entry name" value="MMCE"/>
    <property type="match status" value="1"/>
</dbReference>
<keyword evidence="2" id="KW-0479">Metal-binding</keyword>
<evidence type="ECO:0000256" key="2">
    <source>
        <dbReference type="ARBA" id="ARBA00022723"/>
    </source>
</evidence>
<keyword evidence="5" id="KW-1185">Reference proteome</keyword>
<reference evidence="4 5" key="1">
    <citation type="submission" date="2021-03" db="EMBL/GenBank/DDBJ databases">
        <title>Genomic and phenotypic characterization of Chloracidobacterium isolates provides evidence for multiple species.</title>
        <authorList>
            <person name="Saini M.K."/>
            <person name="Costas A.M.G."/>
            <person name="Tank M."/>
            <person name="Bryant D.A."/>
        </authorList>
    </citation>
    <scope>NUCLEOTIDE SEQUENCE [LARGE SCALE GENOMIC DNA]</scope>
    <source>
        <strain evidence="4 5">BV2-C</strain>
    </source>
</reference>
<dbReference type="PANTHER" id="PTHR43048:SF3">
    <property type="entry name" value="METHYLMALONYL-COA EPIMERASE, MITOCHONDRIAL"/>
    <property type="match status" value="1"/>
</dbReference>
<dbReference type="Pfam" id="PF13669">
    <property type="entry name" value="Glyoxalase_4"/>
    <property type="match status" value="1"/>
</dbReference>
<dbReference type="InterPro" id="IPR051785">
    <property type="entry name" value="MMCE/EMCE_epimerase"/>
</dbReference>
<dbReference type="PROSITE" id="PS51819">
    <property type="entry name" value="VOC"/>
    <property type="match status" value="1"/>
</dbReference>
<dbReference type="RefSeq" id="WP_211429201.1">
    <property type="nucleotide sequence ID" value="NZ_CP072648.1"/>
</dbReference>
<dbReference type="PANTHER" id="PTHR43048">
    <property type="entry name" value="METHYLMALONYL-COA EPIMERASE"/>
    <property type="match status" value="1"/>
</dbReference>
<dbReference type="EC" id="5.1.99.1" evidence="4"/>
<evidence type="ECO:0000256" key="1">
    <source>
        <dbReference type="ARBA" id="ARBA00009308"/>
    </source>
</evidence>
<organism evidence="4 5">
    <name type="scientific">Chloracidobacterium validum</name>
    <dbReference type="NCBI Taxonomy" id="2821543"/>
    <lineage>
        <taxon>Bacteria</taxon>
        <taxon>Pseudomonadati</taxon>
        <taxon>Acidobacteriota</taxon>
        <taxon>Terriglobia</taxon>
        <taxon>Terriglobales</taxon>
        <taxon>Acidobacteriaceae</taxon>
        <taxon>Chloracidobacterium</taxon>
    </lineage>
</organism>
<dbReference type="EMBL" id="CP072648">
    <property type="protein sequence ID" value="QUW03310.1"/>
    <property type="molecule type" value="Genomic_DNA"/>
</dbReference>
<evidence type="ECO:0000259" key="3">
    <source>
        <dbReference type="PROSITE" id="PS51819"/>
    </source>
</evidence>
<keyword evidence="4" id="KW-0413">Isomerase</keyword>
<protein>
    <submittedName>
        <fullName evidence="4">Methylmalonyl-CoA epimerase</fullName>
        <ecNumber evidence="4">5.1.99.1</ecNumber>
    </submittedName>
</protein>
<dbReference type="Gene3D" id="3.10.180.10">
    <property type="entry name" value="2,3-Dihydroxybiphenyl 1,2-Dioxygenase, domain 1"/>
    <property type="match status" value="1"/>
</dbReference>
<name>A0ABX8BC02_9BACT</name>
<evidence type="ECO:0000313" key="4">
    <source>
        <dbReference type="EMBL" id="QUW03310.1"/>
    </source>
</evidence>
<dbReference type="InterPro" id="IPR037523">
    <property type="entry name" value="VOC_core"/>
</dbReference>
<proteinExistence type="inferred from homology"/>
<dbReference type="GO" id="GO:0004493">
    <property type="term" value="F:methylmalonyl-CoA epimerase activity"/>
    <property type="evidence" value="ECO:0007669"/>
    <property type="project" value="UniProtKB-EC"/>
</dbReference>
<dbReference type="NCBIfam" id="TIGR03081">
    <property type="entry name" value="metmalonyl_epim"/>
    <property type="match status" value="1"/>
</dbReference>
<evidence type="ECO:0000313" key="5">
    <source>
        <dbReference type="Proteomes" id="UP000676506"/>
    </source>
</evidence>
<dbReference type="Proteomes" id="UP000676506">
    <property type="component" value="Chromosome 1"/>
</dbReference>
<dbReference type="InterPro" id="IPR017515">
    <property type="entry name" value="MeMalonyl-CoA_epimerase"/>
</dbReference>
<sequence>MNVDHLGIAVESIEKALDFYQAALGLTLTHTETVNEQGVRVAMLPIGESRIELLEPTGPETPVGKFISKRGGGIHHICVGVDDIEATLARLKAQGIPLIDETPRLGAEGCLVAFVHPKGTGGVLVELSQKPTQTILSASVLSPTDAPAD</sequence>
<accession>A0ABX8BC02</accession>